<protein>
    <recommendedName>
        <fullName evidence="3">Integrase catalytic domain-containing protein</fullName>
    </recommendedName>
</protein>
<name>A0A2H0UX05_9BACT</name>
<evidence type="ECO:0008006" key="3">
    <source>
        <dbReference type="Google" id="ProtNLM"/>
    </source>
</evidence>
<dbReference type="AlphaFoldDB" id="A0A2H0UX05"/>
<feature type="non-terminal residue" evidence="1">
    <location>
        <position position="241"/>
    </location>
</feature>
<proteinExistence type="predicted"/>
<accession>A0A2H0UX05</accession>
<evidence type="ECO:0000313" key="2">
    <source>
        <dbReference type="Proteomes" id="UP000230882"/>
    </source>
</evidence>
<organism evidence="1 2">
    <name type="scientific">bacterium (Candidatus Gribaldobacteria) CG10_big_fil_rev_8_21_14_0_10_37_46</name>
    <dbReference type="NCBI Taxonomy" id="2014276"/>
    <lineage>
        <taxon>Bacteria</taxon>
        <taxon>Candidatus Gribaldobacteria</taxon>
    </lineage>
</organism>
<dbReference type="Proteomes" id="UP000230882">
    <property type="component" value="Unassembled WGS sequence"/>
</dbReference>
<sequence length="241" mass="28296">MKSILGKISYTKEVINMVSSLRKFSSNEVASERLKIINYYKVYGEKTTKAAFGIGRKTIFVWKRRLDQSQGKLSSLIPFSTKPLMTRRMLTDPRIVEYIAKLREVHPRLGKEKIYPLLLHHCQNIGIPAIKESTIGKVIKRHKLFYQRQGRLYHNPASRFAKRIKTKRLRIRYAPKHKELGHIQMDTILRFQDGIKYYFYTAIDTKGKFAFVLPFKTLTSFNALDFYQKLTQVVPYEIKSV</sequence>
<comment type="caution">
    <text evidence="1">The sequence shown here is derived from an EMBL/GenBank/DDBJ whole genome shotgun (WGS) entry which is preliminary data.</text>
</comment>
<dbReference type="EMBL" id="PFAU01000010">
    <property type="protein sequence ID" value="PIR91394.1"/>
    <property type="molecule type" value="Genomic_DNA"/>
</dbReference>
<reference evidence="2" key="1">
    <citation type="submission" date="2017-09" db="EMBL/GenBank/DDBJ databases">
        <title>Depth-based differentiation of microbial function through sediment-hosted aquifers and enrichment of novel symbionts in the deep terrestrial subsurface.</title>
        <authorList>
            <person name="Probst A.J."/>
            <person name="Ladd B."/>
            <person name="Jarett J.K."/>
            <person name="Geller-Mcgrath D.E."/>
            <person name="Sieber C.M.K."/>
            <person name="Emerson J.B."/>
            <person name="Anantharaman K."/>
            <person name="Thomas B.C."/>
            <person name="Malmstrom R."/>
            <person name="Stieglmeier M."/>
            <person name="Klingl A."/>
            <person name="Woyke T."/>
            <person name="Ryan C.M."/>
            <person name="Banfield J.F."/>
        </authorList>
    </citation>
    <scope>NUCLEOTIDE SEQUENCE [LARGE SCALE GENOMIC DNA]</scope>
</reference>
<evidence type="ECO:0000313" key="1">
    <source>
        <dbReference type="EMBL" id="PIR91394.1"/>
    </source>
</evidence>
<gene>
    <name evidence="1" type="ORF">COU02_00405</name>
</gene>